<feature type="non-terminal residue" evidence="1">
    <location>
        <position position="78"/>
    </location>
</feature>
<accession>A0AAW7YVL3</accession>
<dbReference type="AlphaFoldDB" id="A0AAW7YVL3"/>
<evidence type="ECO:0000313" key="2">
    <source>
        <dbReference type="Proteomes" id="UP001170310"/>
    </source>
</evidence>
<dbReference type="EMBL" id="JAUOQO010000528">
    <property type="protein sequence ID" value="MDO6575339.1"/>
    <property type="molecule type" value="Genomic_DNA"/>
</dbReference>
<protein>
    <submittedName>
        <fullName evidence="1">Uncharacterized protein</fullName>
    </submittedName>
</protein>
<dbReference type="RefSeq" id="WP_303522378.1">
    <property type="nucleotide sequence ID" value="NZ_JAUOQO010000528.1"/>
</dbReference>
<dbReference type="Proteomes" id="UP001170310">
    <property type="component" value="Unassembled WGS sequence"/>
</dbReference>
<sequence>MTERKALALALIVMGGLLLFMWSIDLARGQHTHEGAVGKFYQDWKMPDAPQTSCCNDMDCQPAASRFVNGQWEAEFDG</sequence>
<keyword evidence="2" id="KW-1185">Reference proteome</keyword>
<reference evidence="1" key="1">
    <citation type="submission" date="2023-07" db="EMBL/GenBank/DDBJ databases">
        <title>Genome content predicts the carbon catabolic preferences of heterotrophic bacteria.</title>
        <authorList>
            <person name="Gralka M."/>
        </authorList>
    </citation>
    <scope>NUCLEOTIDE SEQUENCE</scope>
    <source>
        <strain evidence="1">E2R20</strain>
    </source>
</reference>
<evidence type="ECO:0000313" key="1">
    <source>
        <dbReference type="EMBL" id="MDO6575339.1"/>
    </source>
</evidence>
<name>A0AAW7YVL3_9STAP</name>
<proteinExistence type="predicted"/>
<organism evidence="1 2">
    <name type="scientific">Staphylococcus pasteuri_A</name>
    <dbReference type="NCBI Taxonomy" id="3062664"/>
    <lineage>
        <taxon>Bacteria</taxon>
        <taxon>Bacillati</taxon>
        <taxon>Bacillota</taxon>
        <taxon>Bacilli</taxon>
        <taxon>Bacillales</taxon>
        <taxon>Staphylococcaceae</taxon>
        <taxon>Staphylococcus</taxon>
    </lineage>
</organism>
<comment type="caution">
    <text evidence="1">The sequence shown here is derived from an EMBL/GenBank/DDBJ whole genome shotgun (WGS) entry which is preliminary data.</text>
</comment>
<gene>
    <name evidence="1" type="ORF">Q4528_14580</name>
</gene>